<dbReference type="EMBL" id="JAGTAR010000011">
    <property type="protein sequence ID" value="MBR8535635.1"/>
    <property type="molecule type" value="Genomic_DNA"/>
</dbReference>
<dbReference type="GO" id="GO:0030246">
    <property type="term" value="F:carbohydrate binding"/>
    <property type="evidence" value="ECO:0007669"/>
    <property type="project" value="InterPro"/>
</dbReference>
<dbReference type="Pfam" id="PF00703">
    <property type="entry name" value="Glyco_hydro_2"/>
    <property type="match status" value="1"/>
</dbReference>
<dbReference type="FunFam" id="2.60.40.10:FF:000680">
    <property type="entry name" value="Beta-galactosidase"/>
    <property type="match status" value="1"/>
</dbReference>
<dbReference type="Gene3D" id="3.20.20.80">
    <property type="entry name" value="Glycosidases"/>
    <property type="match status" value="1"/>
</dbReference>
<dbReference type="InterPro" id="IPR011013">
    <property type="entry name" value="Gal_mutarotase_sf_dom"/>
</dbReference>
<comment type="catalytic activity">
    <reaction evidence="1">
        <text>Hydrolysis of terminal non-reducing beta-D-galactose residues in beta-D-galactosides.</text>
        <dbReference type="EC" id="3.2.1.23"/>
    </reaction>
</comment>
<dbReference type="GO" id="GO:0009341">
    <property type="term" value="C:beta-galactosidase complex"/>
    <property type="evidence" value="ECO:0007669"/>
    <property type="project" value="InterPro"/>
</dbReference>
<dbReference type="InterPro" id="IPR013783">
    <property type="entry name" value="Ig-like_fold"/>
</dbReference>
<dbReference type="SMART" id="SM01038">
    <property type="entry name" value="Bgal_small_N"/>
    <property type="match status" value="1"/>
</dbReference>
<comment type="caution">
    <text evidence="12">The sequence shown here is derived from an EMBL/GenBank/DDBJ whole genome shotgun (WGS) entry which is preliminary data.</text>
</comment>
<dbReference type="InterPro" id="IPR032312">
    <property type="entry name" value="LacZ_4"/>
</dbReference>
<reference evidence="12" key="1">
    <citation type="journal article" date="2018" name="Int. J. Syst. Evol. Microbiol.">
        <title>Carboxylicivirga sediminis sp. nov., isolated from coastal sediment.</title>
        <authorList>
            <person name="Wang F.Q."/>
            <person name="Ren L.H."/>
            <person name="Zou R.J."/>
            <person name="Sun Y.Z."/>
            <person name="Liu X.J."/>
            <person name="Jiang F."/>
            <person name="Liu L.J."/>
        </authorList>
    </citation>
    <scope>NUCLEOTIDE SEQUENCE</scope>
    <source>
        <strain evidence="12">JR1</strain>
    </source>
</reference>
<evidence type="ECO:0000256" key="3">
    <source>
        <dbReference type="ARBA" id="ARBA00007401"/>
    </source>
</evidence>
<comment type="subunit">
    <text evidence="4">Monomer.</text>
</comment>
<protein>
    <recommendedName>
        <fullName evidence="5">beta-galactosidase</fullName>
        <ecNumber evidence="5">3.2.1.23</ecNumber>
    </recommendedName>
    <alternativeName>
        <fullName evidence="9">Lactase</fullName>
    </alternativeName>
</protein>
<evidence type="ECO:0000313" key="13">
    <source>
        <dbReference type="Proteomes" id="UP000679220"/>
    </source>
</evidence>
<evidence type="ECO:0000256" key="8">
    <source>
        <dbReference type="ARBA" id="ARBA00023295"/>
    </source>
</evidence>
<dbReference type="Pfam" id="PF02837">
    <property type="entry name" value="Glyco_hydro_2_N"/>
    <property type="match status" value="1"/>
</dbReference>
<dbReference type="AlphaFoldDB" id="A0A941IX28"/>
<dbReference type="Gene3D" id="2.60.40.10">
    <property type="entry name" value="Immunoglobulins"/>
    <property type="match status" value="2"/>
</dbReference>
<dbReference type="RefSeq" id="WP_212189716.1">
    <property type="nucleotide sequence ID" value="NZ_JAGTAR010000011.1"/>
</dbReference>
<evidence type="ECO:0000256" key="4">
    <source>
        <dbReference type="ARBA" id="ARBA00011245"/>
    </source>
</evidence>
<dbReference type="Pfam" id="PF02929">
    <property type="entry name" value="Bgal_small_N"/>
    <property type="match status" value="1"/>
</dbReference>
<evidence type="ECO:0000256" key="7">
    <source>
        <dbReference type="ARBA" id="ARBA00022837"/>
    </source>
</evidence>
<feature type="domain" description="Beta galactosidase small chain/" evidence="11">
    <location>
        <begin position="777"/>
        <end position="1052"/>
    </location>
</feature>
<keyword evidence="8" id="KW-0326">Glycosidase</keyword>
<dbReference type="GO" id="GO:0005990">
    <property type="term" value="P:lactose catabolic process"/>
    <property type="evidence" value="ECO:0007669"/>
    <property type="project" value="TreeGrafter"/>
</dbReference>
<dbReference type="Gene3D" id="2.60.120.260">
    <property type="entry name" value="Galactose-binding domain-like"/>
    <property type="match status" value="1"/>
</dbReference>
<dbReference type="Pfam" id="PF02836">
    <property type="entry name" value="Glyco_hydro_2_C"/>
    <property type="match status" value="1"/>
</dbReference>
<gene>
    <name evidence="12" type="ORF">KDU71_08700</name>
</gene>
<dbReference type="EC" id="3.2.1.23" evidence="5"/>
<dbReference type="SUPFAM" id="SSF51445">
    <property type="entry name" value="(Trans)glycosidases"/>
    <property type="match status" value="1"/>
</dbReference>
<evidence type="ECO:0000313" key="12">
    <source>
        <dbReference type="EMBL" id="MBR8535635.1"/>
    </source>
</evidence>
<evidence type="ECO:0000256" key="6">
    <source>
        <dbReference type="ARBA" id="ARBA00022801"/>
    </source>
</evidence>
<dbReference type="SUPFAM" id="SSF74650">
    <property type="entry name" value="Galactose mutarotase-like"/>
    <property type="match status" value="1"/>
</dbReference>
<comment type="similarity">
    <text evidence="3">Belongs to the glycosyl hydrolase 2 family.</text>
</comment>
<keyword evidence="6" id="KW-0378">Hydrolase</keyword>
<organism evidence="12 13">
    <name type="scientific">Carboxylicivirga sediminis</name>
    <dbReference type="NCBI Taxonomy" id="2006564"/>
    <lineage>
        <taxon>Bacteria</taxon>
        <taxon>Pseudomonadati</taxon>
        <taxon>Bacteroidota</taxon>
        <taxon>Bacteroidia</taxon>
        <taxon>Marinilabiliales</taxon>
        <taxon>Marinilabiliaceae</taxon>
        <taxon>Carboxylicivirga</taxon>
    </lineage>
</organism>
<dbReference type="PANTHER" id="PTHR46323:SF2">
    <property type="entry name" value="BETA-GALACTOSIDASE"/>
    <property type="match status" value="1"/>
</dbReference>
<feature type="signal peptide" evidence="10">
    <location>
        <begin position="1"/>
        <end position="23"/>
    </location>
</feature>
<dbReference type="Pfam" id="PF16353">
    <property type="entry name" value="LacZ_4"/>
    <property type="match status" value="1"/>
</dbReference>
<evidence type="ECO:0000256" key="1">
    <source>
        <dbReference type="ARBA" id="ARBA00001412"/>
    </source>
</evidence>
<reference evidence="12" key="2">
    <citation type="submission" date="2021-04" db="EMBL/GenBank/DDBJ databases">
        <authorList>
            <person name="Zhang T."/>
            <person name="Zhang Y."/>
            <person name="Lu D."/>
            <person name="Zuo D."/>
            <person name="Du Z."/>
        </authorList>
    </citation>
    <scope>NUCLEOTIDE SEQUENCE</scope>
    <source>
        <strain evidence="12">JR1</strain>
    </source>
</reference>
<evidence type="ECO:0000256" key="5">
    <source>
        <dbReference type="ARBA" id="ARBA00012756"/>
    </source>
</evidence>
<dbReference type="InterPro" id="IPR006104">
    <property type="entry name" value="Glyco_hydro_2_N"/>
</dbReference>
<keyword evidence="7" id="KW-0106">Calcium</keyword>
<comment type="cofactor">
    <cofactor evidence="2">
        <name>Ca(2+)</name>
        <dbReference type="ChEBI" id="CHEBI:29108"/>
    </cofactor>
</comment>
<dbReference type="SUPFAM" id="SSF49303">
    <property type="entry name" value="beta-Galactosidase/glucuronidase domain"/>
    <property type="match status" value="2"/>
</dbReference>
<dbReference type="FunFam" id="3.20.20.80:FF:000121">
    <property type="entry name" value="Beta-galactosidase"/>
    <property type="match status" value="1"/>
</dbReference>
<sequence>MAKHFFAYLLVFAGISNLWPALANNSNDWENPKMFNKNKEVPHASFMTFSNLPDALAKKHEASVYYKSLNGTWKFNWVRKPADRPVDFYKPSFDVSAWDNIKVPSNWELEGYGIPIYCNHQYEFASYKAPVSDEIKYVETIYPANPGQVPHDYNPVGSYRRSFTVPENWDGRQVFIQFGAVKSAFYIWINGQKVGYSQGSKTEAEWDITKYLQKGENTVAVEVYRWSDGSYLECQDFWRISGIERDVFIYSTPKVRIRDFFVKGDLDENYTNGQLMIDVDLKNHTKGLRAGNYKLTYMLFDHNQKVIASETTTAKINKKADLKLHFEKAIDNPLKWTAETPNLYTIVLQLEDTKGNKEYVSAKTGFRKVEIIDDIFYINGVEVLIKGVNRHEHNQTTGHVVNEEDMLHEVKLMKQFNINAVRNSHYPTHPRFYELCDEYGLYVTDEANIESHGMYYGKYSLAKNPEWKEAHLDRNMRMVERSKNHPCIIVWSMGNEAGDGENFTAVYDWIKHRDPSRPVHYERAEMRENTDIFCPQYPGVRYLKHYASKHQTKPMIMSEYSHAMGNSTGNLADLWDVIYDRNNRQLQGGYIWDWIDQGLLEYDEEGRPYWTYGGDYGENMPTDDNFVCNGIIFPDMTPQPGFWEVKYAYQYVRFSNEGLPFGQYKISNYHDFINLDNYDIRWSISENGKEIHHGFVDVSLNPHQSQVIEIPSAPIKGQPECEYFIDFSVRLKQGVSLLPEGFEVAHEQFTYPVPVHPIAPFEQYAKLKVDENDALIRVDGQNFSIAFSKQEGTISQWTVNGTDLIQKGPAINFWRAPNDNDKGSNMIKRLGIWREASQSVKVTGINVEEATNYKAIVNVSYSIEAIESTQTVSYEVLGNGKIIVTNKLQLGKDDLPALPRFGMRMEMPVEFDNLKFFGRGPHENYWDRNRSAFVGYYESKVAEQYVPYVRPQENGYKTDARWFELRNNNGWGVKISGMPTLGFSALHNPIEDFDQETHDEYKHLNDIVKKDGVYLTFDLKQMGVAGDNSWGATPYEQYTLPAENYEFKFSIEPVF</sequence>
<accession>A0A941IX28</accession>
<dbReference type="InterPro" id="IPR006103">
    <property type="entry name" value="Glyco_hydro_2_cat"/>
</dbReference>
<dbReference type="SUPFAM" id="SSF49785">
    <property type="entry name" value="Galactose-binding domain-like"/>
    <property type="match status" value="1"/>
</dbReference>
<dbReference type="InterPro" id="IPR004199">
    <property type="entry name" value="B-gal_small/dom_5"/>
</dbReference>
<dbReference type="InterPro" id="IPR036156">
    <property type="entry name" value="Beta-gal/glucu_dom_sf"/>
</dbReference>
<dbReference type="InterPro" id="IPR017853">
    <property type="entry name" value="GH"/>
</dbReference>
<evidence type="ECO:0000256" key="2">
    <source>
        <dbReference type="ARBA" id="ARBA00001913"/>
    </source>
</evidence>
<keyword evidence="10" id="KW-0732">Signal</keyword>
<dbReference type="InterPro" id="IPR014718">
    <property type="entry name" value="GH-type_carb-bd"/>
</dbReference>
<dbReference type="PANTHER" id="PTHR46323">
    <property type="entry name" value="BETA-GALACTOSIDASE"/>
    <property type="match status" value="1"/>
</dbReference>
<name>A0A941IX28_9BACT</name>
<dbReference type="InterPro" id="IPR006101">
    <property type="entry name" value="Glyco_hydro_2"/>
</dbReference>
<feature type="chain" id="PRO_5037673253" description="beta-galactosidase" evidence="10">
    <location>
        <begin position="24"/>
        <end position="1055"/>
    </location>
</feature>
<keyword evidence="13" id="KW-1185">Reference proteome</keyword>
<dbReference type="Proteomes" id="UP000679220">
    <property type="component" value="Unassembled WGS sequence"/>
</dbReference>
<proteinExistence type="inferred from homology"/>
<dbReference type="InterPro" id="IPR006102">
    <property type="entry name" value="Ig-like_GH2"/>
</dbReference>
<evidence type="ECO:0000256" key="9">
    <source>
        <dbReference type="ARBA" id="ARBA00032230"/>
    </source>
</evidence>
<dbReference type="GO" id="GO:0004565">
    <property type="term" value="F:beta-galactosidase activity"/>
    <property type="evidence" value="ECO:0007669"/>
    <property type="project" value="UniProtKB-EC"/>
</dbReference>
<dbReference type="InterPro" id="IPR050347">
    <property type="entry name" value="Bact_Beta-galactosidase"/>
</dbReference>
<evidence type="ECO:0000256" key="10">
    <source>
        <dbReference type="SAM" id="SignalP"/>
    </source>
</evidence>
<dbReference type="Gene3D" id="2.70.98.10">
    <property type="match status" value="1"/>
</dbReference>
<dbReference type="InterPro" id="IPR008979">
    <property type="entry name" value="Galactose-bd-like_sf"/>
</dbReference>
<evidence type="ECO:0000259" key="11">
    <source>
        <dbReference type="SMART" id="SM01038"/>
    </source>
</evidence>
<dbReference type="PRINTS" id="PR00132">
    <property type="entry name" value="GLHYDRLASE2"/>
</dbReference>